<protein>
    <recommendedName>
        <fullName evidence="2">DUF1064 domain-containing protein</fullName>
    </recommendedName>
</protein>
<organism evidence="1">
    <name type="scientific">bioreactor metagenome</name>
    <dbReference type="NCBI Taxonomy" id="1076179"/>
    <lineage>
        <taxon>unclassified sequences</taxon>
        <taxon>metagenomes</taxon>
        <taxon>ecological metagenomes</taxon>
    </lineage>
</organism>
<sequence length="123" mass="14536">MRYYIQIVLPGLASGEITECELQKDYILQEKFIRNGKTVQPIKYVADFYLRFKDGSEQIIDVKGLADSTAKLKRKLFWKLYPNLDYVWVSYSAKDGGFVDYDHLQSLRRDRKRQSKNNQKETT</sequence>
<dbReference type="Gene3D" id="3.40.91.30">
    <property type="match status" value="1"/>
</dbReference>
<comment type="caution">
    <text evidence="1">The sequence shown here is derived from an EMBL/GenBank/DDBJ whole genome shotgun (WGS) entry which is preliminary data.</text>
</comment>
<dbReference type="Pfam" id="PF06356">
    <property type="entry name" value="DUF1064"/>
    <property type="match status" value="1"/>
</dbReference>
<reference evidence="1" key="1">
    <citation type="submission" date="2019-08" db="EMBL/GenBank/DDBJ databases">
        <authorList>
            <person name="Kucharzyk K."/>
            <person name="Murdoch R.W."/>
            <person name="Higgins S."/>
            <person name="Loffler F."/>
        </authorList>
    </citation>
    <scope>NUCLEOTIDE SEQUENCE</scope>
</reference>
<evidence type="ECO:0000313" key="1">
    <source>
        <dbReference type="EMBL" id="MPL95083.1"/>
    </source>
</evidence>
<accession>A0A644VXN6</accession>
<name>A0A644VXN6_9ZZZZ</name>
<dbReference type="AlphaFoldDB" id="A0A644VXN6"/>
<dbReference type="EMBL" id="VSSQ01000453">
    <property type="protein sequence ID" value="MPL95083.1"/>
    <property type="molecule type" value="Genomic_DNA"/>
</dbReference>
<evidence type="ECO:0008006" key="2">
    <source>
        <dbReference type="Google" id="ProtNLM"/>
    </source>
</evidence>
<gene>
    <name evidence="1" type="ORF">SDC9_41246</name>
</gene>
<dbReference type="InterPro" id="IPR009414">
    <property type="entry name" value="DUF1064"/>
</dbReference>
<proteinExistence type="predicted"/>